<feature type="compositionally biased region" description="Polar residues" evidence="1">
    <location>
        <begin position="257"/>
        <end position="296"/>
    </location>
</feature>
<feature type="compositionally biased region" description="Basic and acidic residues" evidence="1">
    <location>
        <begin position="171"/>
        <end position="182"/>
    </location>
</feature>
<gene>
    <name evidence="2" type="ORF">DERYTH_LOCUS15599</name>
</gene>
<dbReference type="OrthoDB" id="2391504at2759"/>
<sequence>MSSIFCVVSFVKDVTTANKFTAGTAIYRSGDDDLIEEIWKKNIVLIVTFNQYIPLNIFSLGDEPTIYDLPIAPAFGFFSAPIQDSAITENGQGIFCLKKDVYNGVTGNQSSLSILCKYPLHTRHNNVADATTRRPIFSVGGELNYLGSSNTNSTSTANNNSNNSNNKRKRHEDLERIAEKFNTHPSSNNNFNKNTPQRTSRDNGSNHIPSNTSSEDTRFNHICATMEQIKASGSFSSSNLHATMPESNLDKGKGPKTYSTNTNINAPSSPMNIIPTYTHNNSPTPRSQSEFSEFSE</sequence>
<organism evidence="2 3">
    <name type="scientific">Dentiscutata erythropus</name>
    <dbReference type="NCBI Taxonomy" id="1348616"/>
    <lineage>
        <taxon>Eukaryota</taxon>
        <taxon>Fungi</taxon>
        <taxon>Fungi incertae sedis</taxon>
        <taxon>Mucoromycota</taxon>
        <taxon>Glomeromycotina</taxon>
        <taxon>Glomeromycetes</taxon>
        <taxon>Diversisporales</taxon>
        <taxon>Gigasporaceae</taxon>
        <taxon>Dentiscutata</taxon>
    </lineage>
</organism>
<evidence type="ECO:0000256" key="1">
    <source>
        <dbReference type="SAM" id="MobiDB-lite"/>
    </source>
</evidence>
<reference evidence="2" key="1">
    <citation type="submission" date="2021-06" db="EMBL/GenBank/DDBJ databases">
        <authorList>
            <person name="Kallberg Y."/>
            <person name="Tangrot J."/>
            <person name="Rosling A."/>
        </authorList>
    </citation>
    <scope>NUCLEOTIDE SEQUENCE</scope>
    <source>
        <strain evidence="2">MA453B</strain>
    </source>
</reference>
<keyword evidence="3" id="KW-1185">Reference proteome</keyword>
<dbReference type="EMBL" id="CAJVPY010012783">
    <property type="protein sequence ID" value="CAG8736413.1"/>
    <property type="molecule type" value="Genomic_DNA"/>
</dbReference>
<evidence type="ECO:0000313" key="3">
    <source>
        <dbReference type="Proteomes" id="UP000789405"/>
    </source>
</evidence>
<feature type="compositionally biased region" description="Low complexity" evidence="1">
    <location>
        <begin position="148"/>
        <end position="165"/>
    </location>
</feature>
<protein>
    <submittedName>
        <fullName evidence="2">1259_t:CDS:1</fullName>
    </submittedName>
</protein>
<comment type="caution">
    <text evidence="2">The sequence shown here is derived from an EMBL/GenBank/DDBJ whole genome shotgun (WGS) entry which is preliminary data.</text>
</comment>
<accession>A0A9N9NJ38</accession>
<name>A0A9N9NJ38_9GLOM</name>
<feature type="region of interest" description="Disordered" evidence="1">
    <location>
        <begin position="234"/>
        <end position="296"/>
    </location>
</feature>
<evidence type="ECO:0000313" key="2">
    <source>
        <dbReference type="EMBL" id="CAG8736413.1"/>
    </source>
</evidence>
<proteinExistence type="predicted"/>
<feature type="compositionally biased region" description="Polar residues" evidence="1">
    <location>
        <begin position="183"/>
        <end position="214"/>
    </location>
</feature>
<dbReference type="Proteomes" id="UP000789405">
    <property type="component" value="Unassembled WGS sequence"/>
</dbReference>
<dbReference type="AlphaFoldDB" id="A0A9N9NJ38"/>
<feature type="region of interest" description="Disordered" evidence="1">
    <location>
        <begin position="148"/>
        <end position="217"/>
    </location>
</feature>